<feature type="compositionally biased region" description="Basic and acidic residues" evidence="1">
    <location>
        <begin position="205"/>
        <end position="223"/>
    </location>
</feature>
<reference evidence="2" key="1">
    <citation type="submission" date="2020-02" db="EMBL/GenBank/DDBJ databases">
        <authorList>
            <person name="Meier V. D."/>
        </authorList>
    </citation>
    <scope>NUCLEOTIDE SEQUENCE</scope>
    <source>
        <strain evidence="2">AVDCRST_MAG30</strain>
    </source>
</reference>
<name>A0A6J4RED2_9ACTN</name>
<feature type="compositionally biased region" description="Basic and acidic residues" evidence="1">
    <location>
        <begin position="45"/>
        <end position="59"/>
    </location>
</feature>
<feature type="compositionally biased region" description="Basic and acidic residues" evidence="1">
    <location>
        <begin position="258"/>
        <end position="279"/>
    </location>
</feature>
<dbReference type="AlphaFoldDB" id="A0A6J4RED2"/>
<organism evidence="2">
    <name type="scientific">uncultured Solirubrobacteraceae bacterium</name>
    <dbReference type="NCBI Taxonomy" id="1162706"/>
    <lineage>
        <taxon>Bacteria</taxon>
        <taxon>Bacillati</taxon>
        <taxon>Actinomycetota</taxon>
        <taxon>Thermoleophilia</taxon>
        <taxon>Solirubrobacterales</taxon>
        <taxon>Solirubrobacteraceae</taxon>
        <taxon>environmental samples</taxon>
    </lineage>
</organism>
<feature type="compositionally biased region" description="Low complexity" evidence="1">
    <location>
        <begin position="191"/>
        <end position="201"/>
    </location>
</feature>
<feature type="compositionally biased region" description="Basic and acidic residues" evidence="1">
    <location>
        <begin position="88"/>
        <end position="99"/>
    </location>
</feature>
<feature type="compositionally biased region" description="Basic and acidic residues" evidence="1">
    <location>
        <begin position="141"/>
        <end position="154"/>
    </location>
</feature>
<proteinExistence type="predicted"/>
<evidence type="ECO:0000256" key="1">
    <source>
        <dbReference type="SAM" id="MobiDB-lite"/>
    </source>
</evidence>
<feature type="compositionally biased region" description="Low complexity" evidence="1">
    <location>
        <begin position="248"/>
        <end position="257"/>
    </location>
</feature>
<accession>A0A6J4RED2</accession>
<feature type="non-terminal residue" evidence="2">
    <location>
        <position position="389"/>
    </location>
</feature>
<feature type="compositionally biased region" description="Basic residues" evidence="1">
    <location>
        <begin position="171"/>
        <end position="181"/>
    </location>
</feature>
<feature type="region of interest" description="Disordered" evidence="1">
    <location>
        <begin position="1"/>
        <end position="290"/>
    </location>
</feature>
<feature type="compositionally biased region" description="Basic and acidic residues" evidence="1">
    <location>
        <begin position="307"/>
        <end position="324"/>
    </location>
</feature>
<feature type="region of interest" description="Disordered" evidence="1">
    <location>
        <begin position="303"/>
        <end position="389"/>
    </location>
</feature>
<evidence type="ECO:0000313" key="2">
    <source>
        <dbReference type="EMBL" id="CAA9470514.1"/>
    </source>
</evidence>
<protein>
    <submittedName>
        <fullName evidence="2">Uncharacterized protein</fullName>
    </submittedName>
</protein>
<gene>
    <name evidence="2" type="ORF">AVDCRST_MAG30-68</name>
</gene>
<feature type="compositionally biased region" description="Basic residues" evidence="1">
    <location>
        <begin position="1"/>
        <end position="13"/>
    </location>
</feature>
<dbReference type="EMBL" id="CADCVS010000012">
    <property type="protein sequence ID" value="CAA9470514.1"/>
    <property type="molecule type" value="Genomic_DNA"/>
</dbReference>
<sequence length="389" mass="42732">AARDGRRRRGRLHGRPEGAEPQPRPPGGQGGRGGRRRPGRPGGARRADPHVRDGAQPERGRRHRGARDPGQPRAEGRRHAGALALPGRRGDGRHGDQHHGVRGPARLGHPVRGGRIADAGRLPGGPGDRRGAGVRVVPRAGLRDGDRSRARPEHPGAAARQAGWRPEDGRRHTHRLRRRVRLPLDHGGPVRPRAAPRLHPPLGRRPGDRRRLPAVARPHDHGRAARRPLHRPQGLVQVERPRQQGQSPALRRLLLRPLPHEDRGRDGDHPRDAAPERRPLHGAPELLPQRQLRDPALLQALAAGVRRPAEHGARDRLPARLDRRRDRRGPARLTGAADVPGRQRVGGRDEAAALRRAGRPTRGSPGPHHRAADRRRRADPLDPHVPAAV</sequence>
<feature type="non-terminal residue" evidence="2">
    <location>
        <position position="1"/>
    </location>
</feature>